<keyword evidence="2 7" id="KW-0808">Transferase</keyword>
<proteinExistence type="inferred from homology"/>
<dbReference type="GO" id="GO:0071555">
    <property type="term" value="P:cell wall organization"/>
    <property type="evidence" value="ECO:0007669"/>
    <property type="project" value="UniProtKB-KW"/>
</dbReference>
<evidence type="ECO:0000256" key="1">
    <source>
        <dbReference type="ARBA" id="ARBA00009943"/>
    </source>
</evidence>
<reference evidence="7 8" key="1">
    <citation type="journal article" date="2013" name="Genome Announc.">
        <title>Draft Genome Sequence of Arthrobacter gangotriensis Strain Lz1yT, Isolated from a Penguin Rookery Soil Sample Collected in Antarctica, near the Indian Station Dakshin Gangotri.</title>
        <authorList>
            <person name="Shivaji S."/>
            <person name="Ara S."/>
            <person name="Bandi S."/>
            <person name="Singh A."/>
            <person name="Kumar Pinnaka A."/>
        </authorList>
    </citation>
    <scope>NUCLEOTIDE SEQUENCE [LARGE SCALE GENOMIC DNA]</scope>
    <source>
        <strain evidence="7 8">Lz1y</strain>
    </source>
</reference>
<evidence type="ECO:0000313" key="8">
    <source>
        <dbReference type="Proteomes" id="UP000012015"/>
    </source>
</evidence>
<protein>
    <submittedName>
        <fullName evidence="7">Lipid II:glycine glycyltransferase</fullName>
        <ecNumber evidence="7">2.3.2.16</ecNumber>
    </submittedName>
</protein>
<sequence length="396" mass="43732">MRWDWPSSLRCYAVPVTQNQLSLRTITSTEHNSFLDGRPGVSFLQRPEWARVKGGWGSESLGWFNDDELVGAALVLHRAAPVIGHTLAYLPDGPVVDWADNGTDAVLKPMIEHFRKRKVFLVRMGPGLMRNTWPAADARKALSGGEHKLMPELEVSSHDARAEELAAELASAGWTKQEVNEDFAAGQPEFVARIPLIDAQGNALELDGVLAQFAQTARSETRKGARGPLEIQIGTADDMERFHELYRETADRNEFSGRPASYFSTMMNELNTAVPGSCTLYFAVHEGVDLATAIRVRSGNLAWYLYGASSSAERKLFAPKALVHRMITDSLAEGCIYLDQGGVSATLDKAHHLSGLTHFKTSMGCDIVQTLGEWDLPLNKPLAWGFNKYMAMRDRG</sequence>
<name>M7MZ39_9MICC</name>
<evidence type="ECO:0000256" key="5">
    <source>
        <dbReference type="ARBA" id="ARBA00023315"/>
    </source>
</evidence>
<dbReference type="GO" id="GO:0016755">
    <property type="term" value="F:aminoacyltransferase activity"/>
    <property type="evidence" value="ECO:0007669"/>
    <property type="project" value="InterPro"/>
</dbReference>
<dbReference type="EMBL" id="AOCK01000001">
    <property type="protein sequence ID" value="EMR00302.1"/>
    <property type="molecule type" value="Genomic_DNA"/>
</dbReference>
<evidence type="ECO:0000256" key="4">
    <source>
        <dbReference type="ARBA" id="ARBA00022984"/>
    </source>
</evidence>
<dbReference type="PROSITE" id="PS51191">
    <property type="entry name" value="FEMABX"/>
    <property type="match status" value="1"/>
</dbReference>
<dbReference type="GO" id="GO:0009252">
    <property type="term" value="P:peptidoglycan biosynthetic process"/>
    <property type="evidence" value="ECO:0007669"/>
    <property type="project" value="UniProtKB-KW"/>
</dbReference>
<dbReference type="AlphaFoldDB" id="M7MZ39"/>
<dbReference type="Gene3D" id="3.40.630.30">
    <property type="match status" value="2"/>
</dbReference>
<dbReference type="GO" id="GO:0008360">
    <property type="term" value="P:regulation of cell shape"/>
    <property type="evidence" value="ECO:0007669"/>
    <property type="project" value="UniProtKB-KW"/>
</dbReference>
<dbReference type="EC" id="2.3.2.16" evidence="7"/>
<keyword evidence="5 7" id="KW-0012">Acyltransferase</keyword>
<dbReference type="Proteomes" id="UP000012015">
    <property type="component" value="Unassembled WGS sequence"/>
</dbReference>
<dbReference type="InterPro" id="IPR003447">
    <property type="entry name" value="FEMABX"/>
</dbReference>
<dbReference type="PANTHER" id="PTHR36174:SF1">
    <property type="entry name" value="LIPID II:GLYCINE GLYCYLTRANSFERASE"/>
    <property type="match status" value="1"/>
</dbReference>
<comment type="similarity">
    <text evidence="1">Belongs to the FemABX family.</text>
</comment>
<dbReference type="InterPro" id="IPR050644">
    <property type="entry name" value="PG_Glycine_Bridge_Synth"/>
</dbReference>
<evidence type="ECO:0000256" key="3">
    <source>
        <dbReference type="ARBA" id="ARBA00022960"/>
    </source>
</evidence>
<keyword evidence="3" id="KW-0133">Cell shape</keyword>
<accession>M7MZ39</accession>
<dbReference type="InterPro" id="IPR016181">
    <property type="entry name" value="Acyl_CoA_acyltransferase"/>
</dbReference>
<keyword evidence="4" id="KW-0573">Peptidoglycan synthesis</keyword>
<evidence type="ECO:0000256" key="2">
    <source>
        <dbReference type="ARBA" id="ARBA00022679"/>
    </source>
</evidence>
<dbReference type="SUPFAM" id="SSF55729">
    <property type="entry name" value="Acyl-CoA N-acyltransferases (Nat)"/>
    <property type="match status" value="2"/>
</dbReference>
<keyword evidence="8" id="KW-1185">Reference proteome</keyword>
<dbReference type="eggNOG" id="COG2348">
    <property type="taxonomic scope" value="Bacteria"/>
</dbReference>
<evidence type="ECO:0000313" key="7">
    <source>
        <dbReference type="EMBL" id="EMR00302.1"/>
    </source>
</evidence>
<organism evidence="7 8">
    <name type="scientific">Paeniglutamicibacter gangotriensis Lz1y</name>
    <dbReference type="NCBI Taxonomy" id="1276920"/>
    <lineage>
        <taxon>Bacteria</taxon>
        <taxon>Bacillati</taxon>
        <taxon>Actinomycetota</taxon>
        <taxon>Actinomycetes</taxon>
        <taxon>Micrococcales</taxon>
        <taxon>Micrococcaceae</taxon>
        <taxon>Paeniglutamicibacter</taxon>
    </lineage>
</organism>
<gene>
    <name evidence="7" type="primary">femX</name>
    <name evidence="7" type="ORF">ADIAG_00309</name>
</gene>
<comment type="caution">
    <text evidence="7">The sequence shown here is derived from an EMBL/GenBank/DDBJ whole genome shotgun (WGS) entry which is preliminary data.</text>
</comment>
<dbReference type="PANTHER" id="PTHR36174">
    <property type="entry name" value="LIPID II:GLYCINE GLYCYLTRANSFERASE"/>
    <property type="match status" value="1"/>
</dbReference>
<keyword evidence="6" id="KW-0961">Cell wall biogenesis/degradation</keyword>
<evidence type="ECO:0000256" key="6">
    <source>
        <dbReference type="ARBA" id="ARBA00023316"/>
    </source>
</evidence>
<dbReference type="STRING" id="1276920.ADIAG_00309"/>
<dbReference type="PATRIC" id="fig|1276920.7.peg.303"/>
<dbReference type="Pfam" id="PF02388">
    <property type="entry name" value="FemAB"/>
    <property type="match status" value="2"/>
</dbReference>